<dbReference type="STRING" id="1142394.PSMK_28470"/>
<gene>
    <name evidence="2" type="ordered locus">PSMK_28470</name>
</gene>
<proteinExistence type="predicted"/>
<dbReference type="HOGENOM" id="CLU_1265974_0_0_0"/>
<dbReference type="KEGG" id="phm:PSMK_28470"/>
<organism evidence="2 3">
    <name type="scientific">Phycisphaera mikurensis (strain NBRC 102666 / KCTC 22515 / FYK2301M01)</name>
    <dbReference type="NCBI Taxonomy" id="1142394"/>
    <lineage>
        <taxon>Bacteria</taxon>
        <taxon>Pseudomonadati</taxon>
        <taxon>Planctomycetota</taxon>
        <taxon>Phycisphaerae</taxon>
        <taxon>Phycisphaerales</taxon>
        <taxon>Phycisphaeraceae</taxon>
        <taxon>Phycisphaera</taxon>
    </lineage>
</organism>
<reference evidence="2 3" key="1">
    <citation type="submission" date="2012-02" db="EMBL/GenBank/DDBJ databases">
        <title>Complete genome sequence of Phycisphaera mikurensis NBRC 102666.</title>
        <authorList>
            <person name="Ankai A."/>
            <person name="Hosoyama A."/>
            <person name="Terui Y."/>
            <person name="Sekine M."/>
            <person name="Fukai R."/>
            <person name="Kato Y."/>
            <person name="Nakamura S."/>
            <person name="Yamada-Narita S."/>
            <person name="Kawakoshi A."/>
            <person name="Fukunaga Y."/>
            <person name="Yamazaki S."/>
            <person name="Fujita N."/>
        </authorList>
    </citation>
    <scope>NUCLEOTIDE SEQUENCE [LARGE SCALE GENOMIC DNA]</scope>
    <source>
        <strain evidence="3">NBRC 102666 / KCTC 22515 / FYK2301M01</strain>
    </source>
</reference>
<dbReference type="AlphaFoldDB" id="I0IIB8"/>
<dbReference type="Proteomes" id="UP000007881">
    <property type="component" value="Chromosome"/>
</dbReference>
<dbReference type="EMBL" id="AP012338">
    <property type="protein sequence ID" value="BAM05006.1"/>
    <property type="molecule type" value="Genomic_DNA"/>
</dbReference>
<keyword evidence="3" id="KW-1185">Reference proteome</keyword>
<keyword evidence="1" id="KW-0175">Coiled coil</keyword>
<evidence type="ECO:0000313" key="2">
    <source>
        <dbReference type="EMBL" id="BAM05006.1"/>
    </source>
</evidence>
<sequence length="218" mass="23441">MRTEPAGRRSSLRVPAALAVGSATLFAWGCGPGNFANTNDRLRRENLELQQSVDELSRRLEREVQAQEVLLARASGAAGSLPEGARPPVLVGVTMDRYGAAVDENGDGLDDLVRLYVYPRDQQDRMLPSAGTLTARVLDLSTPEPTVLGRTELDPAAFDAAYRDGFTGPYYRVEVPLTALAGRPAGQRPREVTAIVSLAPAVGGPALTAQRVFELDRE</sequence>
<name>I0IIB8_PHYMF</name>
<protein>
    <submittedName>
        <fullName evidence="2">Uncharacterized protein</fullName>
    </submittedName>
</protein>
<feature type="coiled-coil region" evidence="1">
    <location>
        <begin position="39"/>
        <end position="66"/>
    </location>
</feature>
<evidence type="ECO:0000256" key="1">
    <source>
        <dbReference type="SAM" id="Coils"/>
    </source>
</evidence>
<evidence type="ECO:0000313" key="3">
    <source>
        <dbReference type="Proteomes" id="UP000007881"/>
    </source>
</evidence>
<accession>I0IIB8</accession>